<comment type="subunit">
    <text evidence="7 8">Hexadecamer of 4 heterotetramers, each composed of alpha, beta, gamma, and delta subunits. Alpha (PHKA1 or PHKA2) and beta (PHKB) are regulatory subunits, gamma (PHKG1 or PHKG2) is the catalytic subunit, and delta is calmodulin.</text>
</comment>
<organism evidence="10 11">
    <name type="scientific">Fukomys damarensis</name>
    <name type="common">Damaraland mole rat</name>
    <name type="synonym">Cryptomys damarensis</name>
    <dbReference type="NCBI Taxonomy" id="885580"/>
    <lineage>
        <taxon>Eukaryota</taxon>
        <taxon>Metazoa</taxon>
        <taxon>Chordata</taxon>
        <taxon>Craniata</taxon>
        <taxon>Vertebrata</taxon>
        <taxon>Euteleostomi</taxon>
        <taxon>Mammalia</taxon>
        <taxon>Eutheria</taxon>
        <taxon>Euarchontoglires</taxon>
        <taxon>Glires</taxon>
        <taxon>Rodentia</taxon>
        <taxon>Hystricomorpha</taxon>
        <taxon>Bathyergidae</taxon>
        <taxon>Fukomys</taxon>
    </lineage>
</organism>
<dbReference type="SUPFAM" id="SSF48208">
    <property type="entry name" value="Six-hairpin glycosidases"/>
    <property type="match status" value="1"/>
</dbReference>
<keyword evidence="8" id="KW-0449">Lipoprotein</keyword>
<dbReference type="Pfam" id="PF00723">
    <property type="entry name" value="Glyco_hydro_15"/>
    <property type="match status" value="1"/>
</dbReference>
<dbReference type="GO" id="GO:0005977">
    <property type="term" value="P:glycogen metabolic process"/>
    <property type="evidence" value="ECO:0007669"/>
    <property type="project" value="UniProtKB-UniPathway"/>
</dbReference>
<keyword evidence="10" id="KW-0808">Transferase</keyword>
<evidence type="ECO:0000313" key="11">
    <source>
        <dbReference type="Proteomes" id="UP000028990"/>
    </source>
</evidence>
<evidence type="ECO:0000313" key="10">
    <source>
        <dbReference type="EMBL" id="KFO26992.1"/>
    </source>
</evidence>
<name>A0A091D7C9_FUKDA</name>
<dbReference type="GO" id="GO:0016301">
    <property type="term" value="F:kinase activity"/>
    <property type="evidence" value="ECO:0007669"/>
    <property type="project" value="UniProtKB-KW"/>
</dbReference>
<dbReference type="PANTHER" id="PTHR10749">
    <property type="entry name" value="PHOSPHORYLASE B KINASE REGULATORY SUBUNIT"/>
    <property type="match status" value="1"/>
</dbReference>
<evidence type="ECO:0000256" key="6">
    <source>
        <dbReference type="ARBA" id="ARBA00023289"/>
    </source>
</evidence>
<keyword evidence="5 8" id="KW-0112">Calmodulin-binding</keyword>
<evidence type="ECO:0000256" key="3">
    <source>
        <dbReference type="ARBA" id="ARBA00007128"/>
    </source>
</evidence>
<dbReference type="EMBL" id="KN123046">
    <property type="protein sequence ID" value="KFO26992.1"/>
    <property type="molecule type" value="Genomic_DNA"/>
</dbReference>
<keyword evidence="8" id="KW-0119">Carbohydrate metabolism</keyword>
<feature type="domain" description="GH15-like" evidence="9">
    <location>
        <begin position="3"/>
        <end position="203"/>
    </location>
</feature>
<dbReference type="InterPro" id="IPR008734">
    <property type="entry name" value="PHK_A/B_su"/>
</dbReference>
<keyword evidence="11" id="KW-1185">Reference proteome</keyword>
<evidence type="ECO:0000256" key="4">
    <source>
        <dbReference type="ARBA" id="ARBA00022600"/>
    </source>
</evidence>
<comment type="subcellular location">
    <subcellularLocation>
        <location evidence="1 8">Cell membrane</location>
        <topology evidence="1 8">Lipid-anchor</topology>
        <orientation evidence="1 8">Cytoplasmic side</orientation>
    </subcellularLocation>
</comment>
<gene>
    <name evidence="10" type="ORF">H920_11613</name>
</gene>
<sequence length="219" mass="24037">MSASHEQKDAWVQDNIYSILAVWGPGMAYRKNADHDRHKAKAYELEQNMVRLMQGLPQCMMLQVDKVGKFEQTQSAKDSLHAKYCNTATCSTVVGDDQWGCLQVDATSLFLQFLVQMTASGPSKNQLPGSLPLSAYVSSSHLTAFMQNLIFHREAACRVADCLMWERGDKTSQGLAELNASSVGMAKAALEATDELDLFGVSGGPKSMTNILPDEVEHC</sequence>
<accession>A0A091D7C9</accession>
<evidence type="ECO:0000256" key="7">
    <source>
        <dbReference type="ARBA" id="ARBA00025890"/>
    </source>
</evidence>
<evidence type="ECO:0000256" key="1">
    <source>
        <dbReference type="ARBA" id="ARBA00004342"/>
    </source>
</evidence>
<keyword evidence="6 8" id="KW-0636">Prenylation</keyword>
<dbReference type="GO" id="GO:0005516">
    <property type="term" value="F:calmodulin binding"/>
    <property type="evidence" value="ECO:0007669"/>
    <property type="project" value="UniProtKB-KW"/>
</dbReference>
<keyword evidence="8" id="KW-0472">Membrane</keyword>
<evidence type="ECO:0000256" key="2">
    <source>
        <dbReference type="ARBA" id="ARBA00005131"/>
    </source>
</evidence>
<comment type="pathway">
    <text evidence="2 8">Glycan biosynthesis; glycogen metabolism.</text>
</comment>
<evidence type="ECO:0000256" key="5">
    <source>
        <dbReference type="ARBA" id="ARBA00022860"/>
    </source>
</evidence>
<dbReference type="Proteomes" id="UP000028990">
    <property type="component" value="Unassembled WGS sequence"/>
</dbReference>
<keyword evidence="4 8" id="KW-0321">Glycogen metabolism</keyword>
<dbReference type="UniPathway" id="UPA00163"/>
<protein>
    <recommendedName>
        <fullName evidence="8">Phosphorylase b kinase regulatory subunit</fullName>
    </recommendedName>
</protein>
<keyword evidence="10" id="KW-0418">Kinase</keyword>
<proteinExistence type="inferred from homology"/>
<reference evidence="10 11" key="1">
    <citation type="submission" date="2013-11" db="EMBL/GenBank/DDBJ databases">
        <title>The Damaraland mole rat (Fukomys damarensis) genome and evolution of African mole rats.</title>
        <authorList>
            <person name="Gladyshev V.N."/>
            <person name="Fang X."/>
        </authorList>
    </citation>
    <scope>NUCLEOTIDE SEQUENCE [LARGE SCALE GENOMIC DNA]</scope>
    <source>
        <tissue evidence="10">Liver</tissue>
    </source>
</reference>
<dbReference type="GO" id="GO:0005964">
    <property type="term" value="C:phosphorylase kinase complex"/>
    <property type="evidence" value="ECO:0007669"/>
    <property type="project" value="TreeGrafter"/>
</dbReference>
<dbReference type="AlphaFoldDB" id="A0A091D7C9"/>
<comment type="function">
    <text evidence="8">Phosphorylase b kinase catalyzes the phosphorylation of serine in certain substrates, including troponin I.</text>
</comment>
<dbReference type="InterPro" id="IPR008928">
    <property type="entry name" value="6-hairpin_glycosidase_sf"/>
</dbReference>
<dbReference type="InterPro" id="IPR011613">
    <property type="entry name" value="GH15-like"/>
</dbReference>
<keyword evidence="8" id="KW-1003">Cell membrane</keyword>
<evidence type="ECO:0000259" key="9">
    <source>
        <dbReference type="Pfam" id="PF00723"/>
    </source>
</evidence>
<evidence type="ECO:0000256" key="8">
    <source>
        <dbReference type="RuleBase" id="RU364123"/>
    </source>
</evidence>
<comment type="similarity">
    <text evidence="3 8">Belongs to the phosphorylase b kinase regulatory chain family.</text>
</comment>
<dbReference type="GO" id="GO:0005886">
    <property type="term" value="C:plasma membrane"/>
    <property type="evidence" value="ECO:0007669"/>
    <property type="project" value="UniProtKB-SubCell"/>
</dbReference>
<dbReference type="PANTHER" id="PTHR10749:SF5">
    <property type="entry name" value="PHOSPHORYLASE B KINASE REGULATORY SUBUNIT ALPHA, LIVER ISOFORM"/>
    <property type="match status" value="1"/>
</dbReference>